<dbReference type="EMBL" id="BDQV01006147">
    <property type="protein sequence ID" value="GAY34918.1"/>
    <property type="molecule type" value="Genomic_DNA"/>
</dbReference>
<proteinExistence type="predicted"/>
<reference evidence="1 2" key="1">
    <citation type="journal article" date="2017" name="Front. Genet.">
        <title>Draft sequencing of the heterozygous diploid genome of Satsuma (Citrus unshiu Marc.) using a hybrid assembly approach.</title>
        <authorList>
            <person name="Shimizu T."/>
            <person name="Tanizawa Y."/>
            <person name="Mochizuki T."/>
            <person name="Nagasaki H."/>
            <person name="Yoshioka T."/>
            <person name="Toyoda A."/>
            <person name="Fujiyama A."/>
            <person name="Kaminuma E."/>
            <person name="Nakamura Y."/>
        </authorList>
    </citation>
    <scope>NUCLEOTIDE SEQUENCE [LARGE SCALE GENOMIC DNA]</scope>
    <source>
        <strain evidence="2">cv. Miyagawa wase</strain>
    </source>
</reference>
<name>A0A2H5N3W5_CITUN</name>
<organism evidence="1 2">
    <name type="scientific">Citrus unshiu</name>
    <name type="common">Satsuma mandarin</name>
    <name type="synonym">Citrus nobilis var. unshiu</name>
    <dbReference type="NCBI Taxonomy" id="55188"/>
    <lineage>
        <taxon>Eukaryota</taxon>
        <taxon>Viridiplantae</taxon>
        <taxon>Streptophyta</taxon>
        <taxon>Embryophyta</taxon>
        <taxon>Tracheophyta</taxon>
        <taxon>Spermatophyta</taxon>
        <taxon>Magnoliopsida</taxon>
        <taxon>eudicotyledons</taxon>
        <taxon>Gunneridae</taxon>
        <taxon>Pentapetalae</taxon>
        <taxon>rosids</taxon>
        <taxon>malvids</taxon>
        <taxon>Sapindales</taxon>
        <taxon>Rutaceae</taxon>
        <taxon>Aurantioideae</taxon>
        <taxon>Citrus</taxon>
    </lineage>
</organism>
<comment type="caution">
    <text evidence="1">The sequence shown here is derived from an EMBL/GenBank/DDBJ whole genome shotgun (WGS) entry which is preliminary data.</text>
</comment>
<keyword evidence="2" id="KW-1185">Reference proteome</keyword>
<dbReference type="AlphaFoldDB" id="A0A2H5N3W5"/>
<sequence length="85" mass="9627">MSGAHGVGFPICGHFKQQNLAVVQPKPLDPLGWMDPLEFNGWERIAVLKGLENQRIDDFTIAYTTTRYFILINHPYFGYNTEGGI</sequence>
<accession>A0A2H5N3W5</accession>
<evidence type="ECO:0000313" key="1">
    <source>
        <dbReference type="EMBL" id="GAY34918.1"/>
    </source>
</evidence>
<dbReference type="Proteomes" id="UP000236630">
    <property type="component" value="Unassembled WGS sequence"/>
</dbReference>
<evidence type="ECO:0000313" key="2">
    <source>
        <dbReference type="Proteomes" id="UP000236630"/>
    </source>
</evidence>
<protein>
    <submittedName>
        <fullName evidence="1">Uncharacterized protein</fullName>
    </submittedName>
</protein>
<gene>
    <name evidence="1" type="ORF">CUMW_286040</name>
</gene>